<dbReference type="NCBIfam" id="NF003768">
    <property type="entry name" value="PRK05365.1"/>
    <property type="match status" value="1"/>
</dbReference>
<comment type="caution">
    <text evidence="2">The sequence shown here is derived from an EMBL/GenBank/DDBJ whole genome shotgun (WGS) entry which is preliminary data.</text>
</comment>
<keyword evidence="2" id="KW-0560">Oxidoreductase</keyword>
<dbReference type="SUPFAM" id="SSF55469">
    <property type="entry name" value="FMN-dependent nitroreductase-like"/>
    <property type="match status" value="1"/>
</dbReference>
<evidence type="ECO:0000313" key="3">
    <source>
        <dbReference type="Proteomes" id="UP001165368"/>
    </source>
</evidence>
<dbReference type="GO" id="GO:0035527">
    <property type="term" value="F:3-hydroxypropionate dehydrogenase (NADP+) activity"/>
    <property type="evidence" value="ECO:0007669"/>
    <property type="project" value="UniProtKB-EC"/>
</dbReference>
<dbReference type="PANTHER" id="PTHR43543:SF1">
    <property type="entry name" value="MALONIC SEMIALDEHYDE REDUCTASE RUTE-RELATED"/>
    <property type="match status" value="1"/>
</dbReference>
<accession>A0ABS9L8M5</accession>
<proteinExistence type="predicted"/>
<sequence>MNARLLADTYPVLDQAALDLLFSEARTANAFTDEPVSPGQLRMIYELTKFGPTAFNNQPLRITYVSAGESRERLVAHLNENNKQKTLDAPMTAVLAFDAHWHDQLPAVFPHRPQLREGFVENLDLRYGIGRDNAHLQAGYFILAARALGLAAGPMTGFNKASLDADFFPDGSQRSILVANIGYAAEKACSETRLPRLPYEEAVTVL</sequence>
<feature type="domain" description="Nitroreductase" evidence="1">
    <location>
        <begin position="26"/>
        <end position="183"/>
    </location>
</feature>
<dbReference type="EC" id="1.1.1.298" evidence="2"/>
<dbReference type="EMBL" id="JAKLTQ010000010">
    <property type="protein sequence ID" value="MCG2622985.1"/>
    <property type="molecule type" value="Genomic_DNA"/>
</dbReference>
<evidence type="ECO:0000259" key="1">
    <source>
        <dbReference type="Pfam" id="PF00881"/>
    </source>
</evidence>
<dbReference type="InterPro" id="IPR050461">
    <property type="entry name" value="Nitroreductase_HadB/RutE"/>
</dbReference>
<dbReference type="InterPro" id="IPR029479">
    <property type="entry name" value="Nitroreductase"/>
</dbReference>
<keyword evidence="3" id="KW-1185">Reference proteome</keyword>
<dbReference type="InterPro" id="IPR000415">
    <property type="entry name" value="Nitroreductase-like"/>
</dbReference>
<dbReference type="Proteomes" id="UP001165368">
    <property type="component" value="Unassembled WGS sequence"/>
</dbReference>
<dbReference type="RefSeq" id="WP_237821844.1">
    <property type="nucleotide sequence ID" value="NZ_JAKLTQ010000010.1"/>
</dbReference>
<dbReference type="Pfam" id="PF00881">
    <property type="entry name" value="Nitroreductase"/>
    <property type="match status" value="1"/>
</dbReference>
<reference evidence="2" key="1">
    <citation type="submission" date="2022-01" db="EMBL/GenBank/DDBJ databases">
        <authorList>
            <person name="Jo J.-H."/>
            <person name="Im W.-T."/>
        </authorList>
    </citation>
    <scope>NUCLEOTIDE SEQUENCE</scope>
    <source>
        <strain evidence="2">I2-34</strain>
    </source>
</reference>
<dbReference type="Gene3D" id="3.40.109.10">
    <property type="entry name" value="NADH Oxidase"/>
    <property type="match status" value="1"/>
</dbReference>
<dbReference type="PANTHER" id="PTHR43543">
    <property type="entry name" value="MALONIC SEMIALDEHYDE REDUCTASE RUTE-RELATED"/>
    <property type="match status" value="1"/>
</dbReference>
<name>A0ABS9L8M5_9MICC</name>
<organism evidence="2 3">
    <name type="scientific">Arthrobacter hankyongi</name>
    <dbReference type="NCBI Taxonomy" id="2904801"/>
    <lineage>
        <taxon>Bacteria</taxon>
        <taxon>Bacillati</taxon>
        <taxon>Actinomycetota</taxon>
        <taxon>Actinomycetes</taxon>
        <taxon>Micrococcales</taxon>
        <taxon>Micrococcaceae</taxon>
        <taxon>Arthrobacter</taxon>
    </lineage>
</organism>
<protein>
    <submittedName>
        <fullName evidence="2">Malonic semialdehyde reductase</fullName>
        <ecNumber evidence="2">1.1.1.298</ecNumber>
    </submittedName>
</protein>
<gene>
    <name evidence="2" type="ORF">LVY72_13870</name>
</gene>
<evidence type="ECO:0000313" key="2">
    <source>
        <dbReference type="EMBL" id="MCG2622985.1"/>
    </source>
</evidence>